<reference evidence="1" key="1">
    <citation type="submission" date="2021-01" db="EMBL/GenBank/DDBJ databases">
        <authorList>
            <person name="Corre E."/>
            <person name="Pelletier E."/>
            <person name="Niang G."/>
            <person name="Scheremetjew M."/>
            <person name="Finn R."/>
            <person name="Kale V."/>
            <person name="Holt S."/>
            <person name="Cochrane G."/>
            <person name="Meng A."/>
            <person name="Brown T."/>
            <person name="Cohen L."/>
        </authorList>
    </citation>
    <scope>NUCLEOTIDE SEQUENCE</scope>
    <source>
        <strain evidence="1">CCMP 410</strain>
    </source>
</reference>
<accession>A0A7S1V7G3</accession>
<name>A0A7S1V7G3_9STRA</name>
<sequence length="220" mass="25658">MKRWGFGRREDQDDEMVEKLSPLVLNIDPKEWDVTGDEQWESPWGILAQIAIFDQIPRSAFRGTDEAFKWDDLAIRATKVAIEKGYFEEAFKSTLNQFVLLLPLEHSESWEDQKLGVQLLLRLLSTVAIQDDGFSDYEIVKRLEFSKRLTTAFLEHAQVVAKFKRFPHRNRAHGRTTSLEERIWLASDLVPRWAKSQNPEDARNVIQLPVIPLKRLTRGR</sequence>
<dbReference type="Gene3D" id="1.20.58.320">
    <property type="entry name" value="TPR-like"/>
    <property type="match status" value="1"/>
</dbReference>
<dbReference type="Gene3D" id="1.25.40.10">
    <property type="entry name" value="Tetratricopeptide repeat domain"/>
    <property type="match status" value="1"/>
</dbReference>
<dbReference type="InterPro" id="IPR010323">
    <property type="entry name" value="DUF924"/>
</dbReference>
<dbReference type="InterPro" id="IPR011990">
    <property type="entry name" value="TPR-like_helical_dom_sf"/>
</dbReference>
<organism evidence="1">
    <name type="scientific">Grammatophora oceanica</name>
    <dbReference type="NCBI Taxonomy" id="210454"/>
    <lineage>
        <taxon>Eukaryota</taxon>
        <taxon>Sar</taxon>
        <taxon>Stramenopiles</taxon>
        <taxon>Ochrophyta</taxon>
        <taxon>Bacillariophyta</taxon>
        <taxon>Fragilariophyceae</taxon>
        <taxon>Fragilariophycidae</taxon>
        <taxon>Rhabdonematales</taxon>
        <taxon>Grammatophoraceae</taxon>
        <taxon>Grammatophora</taxon>
    </lineage>
</organism>
<evidence type="ECO:0000313" key="1">
    <source>
        <dbReference type="EMBL" id="CAD9290509.1"/>
    </source>
</evidence>
<dbReference type="AlphaFoldDB" id="A0A7S1V7G3"/>
<dbReference type="EMBL" id="HBGK01031918">
    <property type="protein sequence ID" value="CAD9290509.1"/>
    <property type="molecule type" value="Transcribed_RNA"/>
</dbReference>
<dbReference type="SUPFAM" id="SSF48452">
    <property type="entry name" value="TPR-like"/>
    <property type="match status" value="1"/>
</dbReference>
<proteinExistence type="predicted"/>
<gene>
    <name evidence="1" type="ORF">GOCE00092_LOCUS16672</name>
</gene>
<protein>
    <submittedName>
        <fullName evidence="1">Uncharacterized protein</fullName>
    </submittedName>
</protein>
<dbReference type="Pfam" id="PF06041">
    <property type="entry name" value="DUF924"/>
    <property type="match status" value="1"/>
</dbReference>